<reference evidence="3 4" key="1">
    <citation type="submission" date="2019-08" db="EMBL/GenBank/DDBJ databases">
        <title>Draft genome sequences of two oriental melons (Cucumis melo L. var makuwa).</title>
        <authorList>
            <person name="Kwon S.-Y."/>
        </authorList>
    </citation>
    <scope>NUCLEOTIDE SEQUENCE [LARGE SCALE GENOMIC DNA]</scope>
    <source>
        <strain evidence="4">cv. Chang Bougi</strain>
        <strain evidence="3">cv. SW 3</strain>
        <tissue evidence="2">Leaf</tissue>
    </source>
</reference>
<name>A0A5D3CCH5_CUCMM</name>
<accession>A0A5D3CCH5</accession>
<dbReference type="EMBL" id="SSTE01000555">
    <property type="protein sequence ID" value="KAA0067314.1"/>
    <property type="molecule type" value="Genomic_DNA"/>
</dbReference>
<organism evidence="2 4">
    <name type="scientific">Cucumis melo var. makuwa</name>
    <name type="common">Oriental melon</name>
    <dbReference type="NCBI Taxonomy" id="1194695"/>
    <lineage>
        <taxon>Eukaryota</taxon>
        <taxon>Viridiplantae</taxon>
        <taxon>Streptophyta</taxon>
        <taxon>Embryophyta</taxon>
        <taxon>Tracheophyta</taxon>
        <taxon>Spermatophyta</taxon>
        <taxon>Magnoliopsida</taxon>
        <taxon>eudicotyledons</taxon>
        <taxon>Gunneridae</taxon>
        <taxon>Pentapetalae</taxon>
        <taxon>rosids</taxon>
        <taxon>fabids</taxon>
        <taxon>Cucurbitales</taxon>
        <taxon>Cucurbitaceae</taxon>
        <taxon>Benincaseae</taxon>
        <taxon>Cucumis</taxon>
    </lineage>
</organism>
<protein>
    <submittedName>
        <fullName evidence="2">CACTA en-spm transposon protein</fullName>
    </submittedName>
</protein>
<evidence type="ECO:0000313" key="3">
    <source>
        <dbReference type="Proteomes" id="UP000321393"/>
    </source>
</evidence>
<proteinExistence type="predicted"/>
<comment type="caution">
    <text evidence="2">The sequence shown here is derived from an EMBL/GenBank/DDBJ whole genome shotgun (WGS) entry which is preliminary data.</text>
</comment>
<gene>
    <name evidence="2" type="ORF">E5676_scaffold615G00320</name>
    <name evidence="1" type="ORF">E6C27_scaffold179G00170</name>
</gene>
<dbReference type="EMBL" id="SSTD01012000">
    <property type="protein sequence ID" value="TYK09002.1"/>
    <property type="molecule type" value="Genomic_DNA"/>
</dbReference>
<sequence>MFELKFEGRVSRLLELERHVAVNGRIPMTIAPGVEKPISPHAVRFSQAIGMCVRKTFPVYCLKNYQTLASEIEEMQKLIQDKTRAQQRPPHDP</sequence>
<dbReference type="Proteomes" id="UP000321947">
    <property type="component" value="Unassembled WGS sequence"/>
</dbReference>
<evidence type="ECO:0000313" key="2">
    <source>
        <dbReference type="EMBL" id="TYK09002.1"/>
    </source>
</evidence>
<evidence type="ECO:0000313" key="4">
    <source>
        <dbReference type="Proteomes" id="UP000321947"/>
    </source>
</evidence>
<evidence type="ECO:0000313" key="1">
    <source>
        <dbReference type="EMBL" id="KAA0067314.1"/>
    </source>
</evidence>
<dbReference type="AlphaFoldDB" id="A0A5D3CCH5"/>
<dbReference type="Proteomes" id="UP000321393">
    <property type="component" value="Unassembled WGS sequence"/>
</dbReference>